<dbReference type="InterPro" id="IPR010730">
    <property type="entry name" value="HET"/>
</dbReference>
<keyword evidence="5" id="KW-1185">Reference proteome</keyword>
<dbReference type="Pfam" id="PF12796">
    <property type="entry name" value="Ank_2"/>
    <property type="match status" value="2"/>
</dbReference>
<dbReference type="Gene3D" id="1.25.40.20">
    <property type="entry name" value="Ankyrin repeat-containing domain"/>
    <property type="match status" value="3"/>
</dbReference>
<sequence length="688" mass="76621">MRLINTNTIQLEFVNDDAVPDYAILSHTWDQEEILFQDIGLESAQAKKGYSKLRNCCRVAEQNGFDYIWDDTCCIDKASSAELSEAINSMYRYYQEANVCYVYLADVSATSQIPDSRWFARGWTLQELIAPQEIIFFDHLWEELGTKKSLVHVLSERTSIPESILSNSDELETTSIAQRMSWAADRVTTRKEDGAYSLMGLFGINMPLLYGEGEKAFYRLQEEIMRVSDDHSLFAWRFPGARGGLLAPTPAAFRYSSDIIPWNPFSPYNSPFTITNKGVHMEAPFIPKDTTGRGLCVLYCTTIGNRDKLIAVHLRDNYLTMEHFDRCKSTDFQWIDLDTFSFTHYPARSLSVRLHTPAISRKSRRHQEEEFVPIGSLNLKHLPSLSDAASEGDTGTVWFILANNIGALSQVTSDQIRSAVCLAARNGHEDLVRQLMNRRDISSLLVDKDGRTALSHAAEAGQERIVRSILSSARIHPDTRDSNGLTALWYAVHNGHRTCAKLLIQKGRVSGNVGGSDNRQSVLWHAISAGDVEIVELLVHRQALIDAKGEPLVCLAVANKNIPIATLLLENGADPDERDGKRNTPLHLACVNGQLDMVALLMRQGANADRLNTAGKTEMAFATLSGNVPLVKLLLENGANPKAKCANGKTAAAYAQGSEMKSLFADHRWYKTILDRTSTNRSAMSGRS</sequence>
<dbReference type="PROSITE" id="PS50297">
    <property type="entry name" value="ANK_REP_REGION"/>
    <property type="match status" value="2"/>
</dbReference>
<name>A0A2L2TKW6_9HYPO</name>
<dbReference type="SUPFAM" id="SSF48403">
    <property type="entry name" value="Ankyrin repeat"/>
    <property type="match status" value="1"/>
</dbReference>
<dbReference type="SMART" id="SM00248">
    <property type="entry name" value="ANK"/>
    <property type="match status" value="7"/>
</dbReference>
<dbReference type="PROSITE" id="PS50088">
    <property type="entry name" value="ANK_REPEAT"/>
    <property type="match status" value="3"/>
</dbReference>
<evidence type="ECO:0000313" key="4">
    <source>
        <dbReference type="EMBL" id="CEI70818.1"/>
    </source>
</evidence>
<keyword evidence="1" id="KW-0040">ANK repeat</keyword>
<dbReference type="Proteomes" id="UP000245910">
    <property type="component" value="Chromosome III"/>
</dbReference>
<protein>
    <submittedName>
        <fullName evidence="4">Uncharacterized protein</fullName>
    </submittedName>
</protein>
<dbReference type="STRING" id="56646.A0A2L2TKW6"/>
<feature type="domain" description="Heterokaryon incompatibility" evidence="2">
    <location>
        <begin position="22"/>
        <end position="111"/>
    </location>
</feature>
<proteinExistence type="predicted"/>
<evidence type="ECO:0000259" key="2">
    <source>
        <dbReference type="Pfam" id="PF06985"/>
    </source>
</evidence>
<dbReference type="OrthoDB" id="20872at2759"/>
<reference evidence="5" key="1">
    <citation type="submission" date="2014-10" db="EMBL/GenBank/DDBJ databases">
        <authorList>
            <person name="King R."/>
        </authorList>
    </citation>
    <scope>NUCLEOTIDE SEQUENCE [LARGE SCALE GENOMIC DNA]</scope>
    <source>
        <strain evidence="5">A3/5</strain>
    </source>
</reference>
<dbReference type="Pfam" id="PF26640">
    <property type="entry name" value="DUF8212"/>
    <property type="match status" value="1"/>
</dbReference>
<dbReference type="AlphaFoldDB" id="A0A2L2TKW6"/>
<feature type="domain" description="DUF8212" evidence="3">
    <location>
        <begin position="215"/>
        <end position="237"/>
    </location>
</feature>
<evidence type="ECO:0000259" key="3">
    <source>
        <dbReference type="Pfam" id="PF26640"/>
    </source>
</evidence>
<dbReference type="Pfam" id="PF06985">
    <property type="entry name" value="HET"/>
    <property type="match status" value="1"/>
</dbReference>
<evidence type="ECO:0000256" key="1">
    <source>
        <dbReference type="PROSITE-ProRule" id="PRU00023"/>
    </source>
</evidence>
<dbReference type="EMBL" id="LN649231">
    <property type="protein sequence ID" value="CEI70818.1"/>
    <property type="molecule type" value="Genomic_DNA"/>
</dbReference>
<dbReference type="PANTHER" id="PTHR10622:SF10">
    <property type="entry name" value="HET DOMAIN-CONTAINING PROTEIN"/>
    <property type="match status" value="1"/>
</dbReference>
<evidence type="ECO:0000313" key="5">
    <source>
        <dbReference type="Proteomes" id="UP000245910"/>
    </source>
</evidence>
<dbReference type="PRINTS" id="PR01415">
    <property type="entry name" value="ANKYRIN"/>
</dbReference>
<feature type="repeat" description="ANK" evidence="1">
    <location>
        <begin position="614"/>
        <end position="646"/>
    </location>
</feature>
<organism evidence="4 5">
    <name type="scientific">Fusarium venenatum</name>
    <dbReference type="NCBI Taxonomy" id="56646"/>
    <lineage>
        <taxon>Eukaryota</taxon>
        <taxon>Fungi</taxon>
        <taxon>Dikarya</taxon>
        <taxon>Ascomycota</taxon>
        <taxon>Pezizomycotina</taxon>
        <taxon>Sordariomycetes</taxon>
        <taxon>Hypocreomycetidae</taxon>
        <taxon>Hypocreales</taxon>
        <taxon>Nectriaceae</taxon>
        <taxon>Fusarium</taxon>
    </lineage>
</organism>
<accession>A0A2L2TKW6</accession>
<feature type="repeat" description="ANK" evidence="1">
    <location>
        <begin position="548"/>
        <end position="580"/>
    </location>
</feature>
<dbReference type="InterPro" id="IPR002110">
    <property type="entry name" value="Ankyrin_rpt"/>
</dbReference>
<dbReference type="InterPro" id="IPR058525">
    <property type="entry name" value="DUF8212"/>
</dbReference>
<feature type="repeat" description="ANK" evidence="1">
    <location>
        <begin position="581"/>
        <end position="613"/>
    </location>
</feature>
<dbReference type="PANTHER" id="PTHR10622">
    <property type="entry name" value="HET DOMAIN-CONTAINING PROTEIN"/>
    <property type="match status" value="1"/>
</dbReference>
<dbReference type="InterPro" id="IPR036770">
    <property type="entry name" value="Ankyrin_rpt-contain_sf"/>
</dbReference>